<reference evidence="2" key="1">
    <citation type="submission" date="2021-06" db="EMBL/GenBank/DDBJ databases">
        <authorList>
            <person name="Kallberg Y."/>
            <person name="Tangrot J."/>
            <person name="Rosling A."/>
        </authorList>
    </citation>
    <scope>NUCLEOTIDE SEQUENCE</scope>
    <source>
        <strain evidence="2">FL966</strain>
    </source>
</reference>
<evidence type="ECO:0000256" key="1">
    <source>
        <dbReference type="SAM" id="MobiDB-lite"/>
    </source>
</evidence>
<evidence type="ECO:0000313" key="3">
    <source>
        <dbReference type="Proteomes" id="UP000789759"/>
    </source>
</evidence>
<sequence length="251" mass="29450">MAKTSKSRQLWQYESDISNVDIAYNFQEDIYNFEEDDNELDTSRYLSWELKMNETKKNKMLRKAAVGTSKILQFFPFTNSMTAVNESPSENESESENNEGITESKKKFKRHSTAYLHSVKFKVNPEMVKSYVEQKILPQLNQDVYIDGHERPNWHDEGCEFRTFLRLSNGEKEHVWVTHDETTFHAYDRPHAVWCSEKEQPLKKKGLGLGIHVSDFMMETIGLLKDEEEEAHVTIVLSAHYDGFWDTEKLH</sequence>
<dbReference type="PANTHER" id="PTHR35871:SF1">
    <property type="entry name" value="CXC1-LIKE CYSTEINE CLUSTER ASSOCIATED WITH KDZ TRANSPOSASES DOMAIN-CONTAINING PROTEIN"/>
    <property type="match status" value="1"/>
</dbReference>
<dbReference type="Proteomes" id="UP000789759">
    <property type="component" value="Unassembled WGS sequence"/>
</dbReference>
<accession>A0A9N8ZYD5</accession>
<proteinExistence type="predicted"/>
<organism evidence="2 3">
    <name type="scientific">Cetraspora pellucida</name>
    <dbReference type="NCBI Taxonomy" id="1433469"/>
    <lineage>
        <taxon>Eukaryota</taxon>
        <taxon>Fungi</taxon>
        <taxon>Fungi incertae sedis</taxon>
        <taxon>Mucoromycota</taxon>
        <taxon>Glomeromycotina</taxon>
        <taxon>Glomeromycetes</taxon>
        <taxon>Diversisporales</taxon>
        <taxon>Gigasporaceae</taxon>
        <taxon>Cetraspora</taxon>
    </lineage>
</organism>
<dbReference type="AlphaFoldDB" id="A0A9N8ZYD5"/>
<name>A0A9N8ZYD5_9GLOM</name>
<dbReference type="EMBL" id="CAJVQA010001399">
    <property type="protein sequence ID" value="CAG8512850.1"/>
    <property type="molecule type" value="Genomic_DNA"/>
</dbReference>
<dbReference type="OrthoDB" id="2418550at2759"/>
<gene>
    <name evidence="2" type="ORF">CPELLU_LOCUS3002</name>
</gene>
<comment type="caution">
    <text evidence="2">The sequence shown here is derived from an EMBL/GenBank/DDBJ whole genome shotgun (WGS) entry which is preliminary data.</text>
</comment>
<feature type="region of interest" description="Disordered" evidence="1">
    <location>
        <begin position="83"/>
        <end position="106"/>
    </location>
</feature>
<evidence type="ECO:0000313" key="2">
    <source>
        <dbReference type="EMBL" id="CAG8512850.1"/>
    </source>
</evidence>
<dbReference type="PANTHER" id="PTHR35871">
    <property type="entry name" value="EXPRESSED PROTEIN"/>
    <property type="match status" value="1"/>
</dbReference>
<protein>
    <submittedName>
        <fullName evidence="2">20396_t:CDS:1</fullName>
    </submittedName>
</protein>
<keyword evidence="3" id="KW-1185">Reference proteome</keyword>